<organism evidence="1 2">
    <name type="scientific">Actinomadura fibrosa</name>
    <dbReference type="NCBI Taxonomy" id="111802"/>
    <lineage>
        <taxon>Bacteria</taxon>
        <taxon>Bacillati</taxon>
        <taxon>Actinomycetota</taxon>
        <taxon>Actinomycetes</taxon>
        <taxon>Streptosporangiales</taxon>
        <taxon>Thermomonosporaceae</taxon>
        <taxon>Actinomadura</taxon>
    </lineage>
</organism>
<accession>A0ABW2XZH4</accession>
<dbReference type="RefSeq" id="WP_131759373.1">
    <property type="nucleotide sequence ID" value="NZ_CAACUY010000076.1"/>
</dbReference>
<dbReference type="EMBL" id="JBHTGP010000018">
    <property type="protein sequence ID" value="MFD0689985.1"/>
    <property type="molecule type" value="Genomic_DNA"/>
</dbReference>
<proteinExistence type="predicted"/>
<protein>
    <submittedName>
        <fullName evidence="1">Uncharacterized protein</fullName>
    </submittedName>
</protein>
<evidence type="ECO:0000313" key="1">
    <source>
        <dbReference type="EMBL" id="MFD0689985.1"/>
    </source>
</evidence>
<evidence type="ECO:0000313" key="2">
    <source>
        <dbReference type="Proteomes" id="UP001597063"/>
    </source>
</evidence>
<dbReference type="Proteomes" id="UP001597063">
    <property type="component" value="Unassembled WGS sequence"/>
</dbReference>
<name>A0ABW2XZH4_9ACTN</name>
<reference evidence="2" key="1">
    <citation type="journal article" date="2019" name="Int. J. Syst. Evol. Microbiol.">
        <title>The Global Catalogue of Microorganisms (GCM) 10K type strain sequencing project: providing services to taxonomists for standard genome sequencing and annotation.</title>
        <authorList>
            <consortium name="The Broad Institute Genomics Platform"/>
            <consortium name="The Broad Institute Genome Sequencing Center for Infectious Disease"/>
            <person name="Wu L."/>
            <person name="Ma J."/>
        </authorList>
    </citation>
    <scope>NUCLEOTIDE SEQUENCE [LARGE SCALE GENOMIC DNA]</scope>
    <source>
        <strain evidence="2">JCM 9371</strain>
    </source>
</reference>
<comment type="caution">
    <text evidence="1">The sequence shown here is derived from an EMBL/GenBank/DDBJ whole genome shotgun (WGS) entry which is preliminary data.</text>
</comment>
<gene>
    <name evidence="1" type="ORF">ACFQZM_36230</name>
</gene>
<sequence>MERSWSAIPSDRASSDRAGDGERLLLAPVTITPTKPVLPTHTKGFLWVDALYRGTRALGDVEYLWNTRSACLAGQALRYWEYLDRTFGDADLAGLSVHELGELYVKAHAEPAPPYPLLRPYAERAEQGWVHPASERILRAWADQLGLLHVLDPGFFADRPYRLTVDELIGLLADRHLCLDHRRFGGPAYLDGTRWGMPLRPVVSADGHANYLLMVLRDLVPRIAEYDRVLLVHDEEIGHDYVLVERILGALGARTSRLALGRVPIPGAAGSSRSGGWAGTALDELAALCLDQVGPDVYRLGMRIYFINTLQRTGGSPVDLRLLHRAMTRAEGLLARADHDAPANYDAPAGRDAGTAGELRRLLTPSGWVDPYRLTCRLLAKDGRGPSRRLIEEVLL</sequence>
<keyword evidence="2" id="KW-1185">Reference proteome</keyword>